<dbReference type="Proteomes" id="UP000295277">
    <property type="component" value="Unassembled WGS sequence"/>
</dbReference>
<evidence type="ECO:0000256" key="2">
    <source>
        <dbReference type="ARBA" id="ARBA00023231"/>
    </source>
</evidence>
<dbReference type="Pfam" id="PF01592">
    <property type="entry name" value="NifU_N"/>
    <property type="match status" value="1"/>
</dbReference>
<dbReference type="GO" id="GO:0051536">
    <property type="term" value="F:iron-sulfur cluster binding"/>
    <property type="evidence" value="ECO:0007669"/>
    <property type="project" value="InterPro"/>
</dbReference>
<protein>
    <recommendedName>
        <fullName evidence="1">Nitrogen fixation protein NifU</fullName>
    </recommendedName>
</protein>
<comment type="caution">
    <text evidence="5">The sequence shown here is derived from an EMBL/GenBank/DDBJ whole genome shotgun (WGS) entry which is preliminary data.</text>
</comment>
<evidence type="ECO:0000313" key="5">
    <source>
        <dbReference type="EMBL" id="TCM85219.1"/>
    </source>
</evidence>
<organism evidence="5 6">
    <name type="scientific">Rhodovulum steppense</name>
    <dbReference type="NCBI Taxonomy" id="540251"/>
    <lineage>
        <taxon>Bacteria</taxon>
        <taxon>Pseudomonadati</taxon>
        <taxon>Pseudomonadota</taxon>
        <taxon>Alphaproteobacteria</taxon>
        <taxon>Rhodobacterales</taxon>
        <taxon>Paracoccaceae</taxon>
        <taxon>Rhodovulum</taxon>
    </lineage>
</organism>
<dbReference type="Gene3D" id="3.30.300.130">
    <property type="entry name" value="Fe-S cluster assembly (FSCA)"/>
    <property type="match status" value="1"/>
</dbReference>
<dbReference type="CDD" id="cd06664">
    <property type="entry name" value="IscU_like"/>
    <property type="match status" value="1"/>
</dbReference>
<keyword evidence="6" id="KW-1185">Reference proteome</keyword>
<dbReference type="SUPFAM" id="SSF117916">
    <property type="entry name" value="Fe-S cluster assembly (FSCA) domain-like"/>
    <property type="match status" value="1"/>
</dbReference>
<evidence type="ECO:0000256" key="1">
    <source>
        <dbReference type="ARBA" id="ARBA00015278"/>
    </source>
</evidence>
<dbReference type="SUPFAM" id="SSF82649">
    <property type="entry name" value="SufE/NifU"/>
    <property type="match status" value="1"/>
</dbReference>
<dbReference type="Gene3D" id="3.90.1010.10">
    <property type="match status" value="1"/>
</dbReference>
<reference evidence="5 6" key="1">
    <citation type="submission" date="2019-03" db="EMBL/GenBank/DDBJ databases">
        <title>Genomic Encyclopedia of Type Strains, Phase IV (KMG-IV): sequencing the most valuable type-strain genomes for metagenomic binning, comparative biology and taxonomic classification.</title>
        <authorList>
            <person name="Goeker M."/>
        </authorList>
    </citation>
    <scope>NUCLEOTIDE SEQUENCE [LARGE SCALE GENOMIC DNA]</scope>
    <source>
        <strain evidence="5 6">DSM 21153</strain>
    </source>
</reference>
<gene>
    <name evidence="5" type="ORF">EV216_10870</name>
</gene>
<dbReference type="InterPro" id="IPR002871">
    <property type="entry name" value="NIF_FeS_clus_asmbl_NifU_N"/>
</dbReference>
<evidence type="ECO:0000259" key="3">
    <source>
        <dbReference type="Pfam" id="PF01106"/>
    </source>
</evidence>
<dbReference type="OrthoDB" id="9808097at2"/>
<feature type="domain" description="NIF system FeS cluster assembly NifU C-terminal" evidence="3">
    <location>
        <begin position="161"/>
        <end position="221"/>
    </location>
</feature>
<dbReference type="AlphaFoldDB" id="A0A4R1YVQ7"/>
<evidence type="ECO:0000313" key="6">
    <source>
        <dbReference type="Proteomes" id="UP000295277"/>
    </source>
</evidence>
<dbReference type="Pfam" id="PF01106">
    <property type="entry name" value="NifU"/>
    <property type="match status" value="1"/>
</dbReference>
<keyword evidence="2" id="KW-0535">Nitrogen fixation</keyword>
<dbReference type="GO" id="GO:0016226">
    <property type="term" value="P:iron-sulfur cluster assembly"/>
    <property type="evidence" value="ECO:0007669"/>
    <property type="project" value="InterPro"/>
</dbReference>
<accession>A0A4R1YVQ7</accession>
<proteinExistence type="predicted"/>
<dbReference type="InterPro" id="IPR001075">
    <property type="entry name" value="NIF_FeS_clus_asmbl_NifU_C"/>
</dbReference>
<dbReference type="EMBL" id="SLVM01000008">
    <property type="protein sequence ID" value="TCM85219.1"/>
    <property type="molecule type" value="Genomic_DNA"/>
</dbReference>
<feature type="domain" description="NIF system FeS cluster assembly NifU N-terminal" evidence="4">
    <location>
        <begin position="4"/>
        <end position="120"/>
    </location>
</feature>
<dbReference type="InterPro" id="IPR034904">
    <property type="entry name" value="FSCA_dom_sf"/>
</dbReference>
<dbReference type="RefSeq" id="WP_132694338.1">
    <property type="nucleotide sequence ID" value="NZ_SLVM01000008.1"/>
</dbReference>
<sequence>MFDYSPTLTDHFLNPRNRGDLEDANALGEAGSLRTGDAFRLMLRIERGEIAVARFQTTGGGPEVAAGSALSECLVGKTLAEARSISSDYVETLLGGLPDADRSAARVAAAALTAALADHAQPPAFRAAQVARAPGPVAIQTLRPSVPRTLGTTPADETAAVAAVLDEMRSRFQADGGDVELVDIVGPRVRVALKGACAGCQIAGLTLGGLQQRIADVLGRAVLVVPAPTQGRVVR</sequence>
<evidence type="ECO:0000259" key="4">
    <source>
        <dbReference type="Pfam" id="PF01592"/>
    </source>
</evidence>
<dbReference type="PANTHER" id="PTHR10093">
    <property type="entry name" value="IRON-SULFUR CLUSTER ASSEMBLY ENZYME NIFU HOMOLOG"/>
    <property type="match status" value="1"/>
</dbReference>
<name>A0A4R1YVQ7_9RHOB</name>
<dbReference type="GO" id="GO:0005506">
    <property type="term" value="F:iron ion binding"/>
    <property type="evidence" value="ECO:0007669"/>
    <property type="project" value="InterPro"/>
</dbReference>